<keyword evidence="3" id="KW-1185">Reference proteome</keyword>
<feature type="coiled-coil region" evidence="1">
    <location>
        <begin position="34"/>
        <end position="61"/>
    </location>
</feature>
<dbReference type="EMBL" id="BLLK01000046">
    <property type="protein sequence ID" value="GFH52796.1"/>
    <property type="molecule type" value="Genomic_DNA"/>
</dbReference>
<evidence type="ECO:0000313" key="2">
    <source>
        <dbReference type="EMBL" id="GFH52796.1"/>
    </source>
</evidence>
<organism evidence="2 3">
    <name type="scientific">Chaetoceros tenuissimus</name>
    <dbReference type="NCBI Taxonomy" id="426638"/>
    <lineage>
        <taxon>Eukaryota</taxon>
        <taxon>Sar</taxon>
        <taxon>Stramenopiles</taxon>
        <taxon>Ochrophyta</taxon>
        <taxon>Bacillariophyta</taxon>
        <taxon>Coscinodiscophyceae</taxon>
        <taxon>Chaetocerotophycidae</taxon>
        <taxon>Chaetocerotales</taxon>
        <taxon>Chaetocerotaceae</taxon>
        <taxon>Chaetoceros</taxon>
    </lineage>
</organism>
<evidence type="ECO:0000313" key="3">
    <source>
        <dbReference type="Proteomes" id="UP001054902"/>
    </source>
</evidence>
<name>A0AAD3CV33_9STRA</name>
<reference evidence="2 3" key="1">
    <citation type="journal article" date="2021" name="Sci. Rep.">
        <title>The genome of the diatom Chaetoceros tenuissimus carries an ancient integrated fragment of an extant virus.</title>
        <authorList>
            <person name="Hongo Y."/>
            <person name="Kimura K."/>
            <person name="Takaki Y."/>
            <person name="Yoshida Y."/>
            <person name="Baba S."/>
            <person name="Kobayashi G."/>
            <person name="Nagasaki K."/>
            <person name="Hano T."/>
            <person name="Tomaru Y."/>
        </authorList>
    </citation>
    <scope>NUCLEOTIDE SEQUENCE [LARGE SCALE GENOMIC DNA]</scope>
    <source>
        <strain evidence="2 3">NIES-3715</strain>
    </source>
</reference>
<gene>
    <name evidence="2" type="ORF">CTEN210_09272</name>
</gene>
<comment type="caution">
    <text evidence="2">The sequence shown here is derived from an EMBL/GenBank/DDBJ whole genome shotgun (WGS) entry which is preliminary data.</text>
</comment>
<proteinExistence type="predicted"/>
<dbReference type="Proteomes" id="UP001054902">
    <property type="component" value="Unassembled WGS sequence"/>
</dbReference>
<accession>A0AAD3CV33</accession>
<sequence length="306" mass="34983">MQYITTTKVVTTKSITHSNAPLSKEGGLSHEEQLHELQMRVGILEQDLAETKEELEVERALRRNNLHSARLNQQIAFVDIDKSMEKYIDALNIVGDLVNEPNFDVDKLEQVTKQVESSLDINEGKYTKKANTEMTMENDFDLEIENCIFDLPKRLAIENYMPESMTDSVNSDCSLSLLSLDESRSPHQNMQSDLGTAREIISFDDSCDISFHTSLENNVYDDEEMNSYTSVSSPSHVCKVKLGNVSFNMDTLKNMMGDSFFNEHQYKKKDEIPQDLLVKALDILVAERDTFMQELVALYDIELEKK</sequence>
<protein>
    <submittedName>
        <fullName evidence="2">Uncharacterized protein</fullName>
    </submittedName>
</protein>
<dbReference type="AlphaFoldDB" id="A0AAD3CV33"/>
<keyword evidence="1" id="KW-0175">Coiled coil</keyword>
<evidence type="ECO:0000256" key="1">
    <source>
        <dbReference type="SAM" id="Coils"/>
    </source>
</evidence>